<accession>A0A1B6KPE7</accession>
<sequence>QTMLASYHPWGRPGGGAPNQDVRRKPLTLTHLETKKGLEATLPRFGPKPPVFRRSDPLLRYQFHEPLRRSIENHVRYRRPYQEQIQYKQQLDRLVAEKRRQLAEQRQESKDLWNMSLSAQTPWGRPGPGGS</sequence>
<reference evidence="2" key="1">
    <citation type="submission" date="2015-11" db="EMBL/GenBank/DDBJ databases">
        <title>De novo transcriptome assembly of four potential Pierce s Disease insect vectors from Arizona vineyards.</title>
        <authorList>
            <person name="Tassone E.E."/>
        </authorList>
    </citation>
    <scope>NUCLEOTIDE SEQUENCE</scope>
</reference>
<name>A0A1B6KPE7_9HEMI</name>
<evidence type="ECO:0000313" key="2">
    <source>
        <dbReference type="EMBL" id="JAT13301.1"/>
    </source>
</evidence>
<proteinExistence type="predicted"/>
<feature type="region of interest" description="Disordered" evidence="1">
    <location>
        <begin position="1"/>
        <end position="23"/>
    </location>
</feature>
<protein>
    <submittedName>
        <fullName evidence="2">Uncharacterized protein</fullName>
    </submittedName>
</protein>
<feature type="non-terminal residue" evidence="2">
    <location>
        <position position="1"/>
    </location>
</feature>
<evidence type="ECO:0000256" key="1">
    <source>
        <dbReference type="SAM" id="MobiDB-lite"/>
    </source>
</evidence>
<organism evidence="2">
    <name type="scientific">Graphocephala atropunctata</name>
    <dbReference type="NCBI Taxonomy" id="36148"/>
    <lineage>
        <taxon>Eukaryota</taxon>
        <taxon>Metazoa</taxon>
        <taxon>Ecdysozoa</taxon>
        <taxon>Arthropoda</taxon>
        <taxon>Hexapoda</taxon>
        <taxon>Insecta</taxon>
        <taxon>Pterygota</taxon>
        <taxon>Neoptera</taxon>
        <taxon>Paraneoptera</taxon>
        <taxon>Hemiptera</taxon>
        <taxon>Auchenorrhyncha</taxon>
        <taxon>Membracoidea</taxon>
        <taxon>Cicadellidae</taxon>
        <taxon>Cicadellinae</taxon>
        <taxon>Cicadellini</taxon>
        <taxon>Graphocephala</taxon>
    </lineage>
</organism>
<feature type="region of interest" description="Disordered" evidence="1">
    <location>
        <begin position="100"/>
        <end position="131"/>
    </location>
</feature>
<dbReference type="EMBL" id="GEBQ01026676">
    <property type="protein sequence ID" value="JAT13301.1"/>
    <property type="molecule type" value="Transcribed_RNA"/>
</dbReference>
<gene>
    <name evidence="2" type="ORF">g.53530</name>
</gene>
<dbReference type="AlphaFoldDB" id="A0A1B6KPE7"/>
<feature type="compositionally biased region" description="Basic and acidic residues" evidence="1">
    <location>
        <begin position="100"/>
        <end position="111"/>
    </location>
</feature>
<feature type="non-terminal residue" evidence="2">
    <location>
        <position position="131"/>
    </location>
</feature>